<organism evidence="1 2">
    <name type="scientific">Panagrolaimus sp. ES5</name>
    <dbReference type="NCBI Taxonomy" id="591445"/>
    <lineage>
        <taxon>Eukaryota</taxon>
        <taxon>Metazoa</taxon>
        <taxon>Ecdysozoa</taxon>
        <taxon>Nematoda</taxon>
        <taxon>Chromadorea</taxon>
        <taxon>Rhabditida</taxon>
        <taxon>Tylenchina</taxon>
        <taxon>Panagrolaimomorpha</taxon>
        <taxon>Panagrolaimoidea</taxon>
        <taxon>Panagrolaimidae</taxon>
        <taxon>Panagrolaimus</taxon>
    </lineage>
</organism>
<accession>A0AC34GNL8</accession>
<evidence type="ECO:0000313" key="1">
    <source>
        <dbReference type="Proteomes" id="UP000887579"/>
    </source>
</evidence>
<protein>
    <submittedName>
        <fullName evidence="2">BTB domain-containing protein</fullName>
    </submittedName>
</protein>
<dbReference type="WBParaSite" id="ES5_v2.g515.t1">
    <property type="protein sequence ID" value="ES5_v2.g515.t1"/>
    <property type="gene ID" value="ES5_v2.g515"/>
</dbReference>
<sequence>MKNATLTEFLWHSDDRDFVISVGKDDKPKTDIDVHKCVFAYRSPVFREMFKNKMKEKTGNRFEIEDFDPKIVQAAVEFCYDQQTYESLEIDELRSLLEFADKFDIIDLKSKLRYKLAKPVHGKIAWPKGPEKKQEFSLPDSIMHYMAKNPPTSTCYNKLIQSCKYFFEQNPILVVTRMDSIGFICANEERHGSGANECCFEFDINKVSSKFWLTHDIFYQELSDDSNFVSVLNSKIYKNEIKWLTIEYQKLNFEEFKLLASSPELFGYRFFYCNIVHKDGSIVMLEELLGALPNVKDFEYYIDDFFVINASTLENISSLKNLDSLKSLTLYRVPENFDLDELYTFVKDRLNFKFALEFADTISNEYKNQLDVLIDKIIESETPNCFIVYHGQNIEKLKIMRELWFNDN</sequence>
<proteinExistence type="predicted"/>
<name>A0AC34GNL8_9BILA</name>
<evidence type="ECO:0000313" key="2">
    <source>
        <dbReference type="WBParaSite" id="ES5_v2.g515.t1"/>
    </source>
</evidence>
<dbReference type="Proteomes" id="UP000887579">
    <property type="component" value="Unplaced"/>
</dbReference>
<reference evidence="2" key="1">
    <citation type="submission" date="2022-11" db="UniProtKB">
        <authorList>
            <consortium name="WormBaseParasite"/>
        </authorList>
    </citation>
    <scope>IDENTIFICATION</scope>
</reference>